<evidence type="ECO:0000313" key="1">
    <source>
        <dbReference type="EMBL" id="CAG7829740.1"/>
    </source>
</evidence>
<accession>A0A8J2PN28</accession>
<dbReference type="CDD" id="cd00063">
    <property type="entry name" value="FN3"/>
    <property type="match status" value="1"/>
</dbReference>
<dbReference type="AlphaFoldDB" id="A0A8J2PN28"/>
<organism evidence="1 2">
    <name type="scientific">Allacma fusca</name>
    <dbReference type="NCBI Taxonomy" id="39272"/>
    <lineage>
        <taxon>Eukaryota</taxon>
        <taxon>Metazoa</taxon>
        <taxon>Ecdysozoa</taxon>
        <taxon>Arthropoda</taxon>
        <taxon>Hexapoda</taxon>
        <taxon>Collembola</taxon>
        <taxon>Symphypleona</taxon>
        <taxon>Sminthuridae</taxon>
        <taxon>Allacma</taxon>
    </lineage>
</organism>
<dbReference type="EMBL" id="CAJVCH010552705">
    <property type="protein sequence ID" value="CAG7829740.1"/>
    <property type="molecule type" value="Genomic_DNA"/>
</dbReference>
<dbReference type="Proteomes" id="UP000708208">
    <property type="component" value="Unassembled WGS sequence"/>
</dbReference>
<proteinExistence type="predicted"/>
<evidence type="ECO:0000313" key="2">
    <source>
        <dbReference type="Proteomes" id="UP000708208"/>
    </source>
</evidence>
<sequence length="98" mass="11338">AFTEYKLWVKAFTWKNEGESSAPIIVKTDVRGPSPPKIVNISCLAEDALFIQWQRPGRFYNSIDFYYVDYRSEEWLDFEEVALPARSPLGDETVHGSF</sequence>
<dbReference type="OrthoDB" id="6022401at2759"/>
<dbReference type="InterPro" id="IPR003961">
    <property type="entry name" value="FN3_dom"/>
</dbReference>
<comment type="caution">
    <text evidence="1">The sequence shown here is derived from an EMBL/GenBank/DDBJ whole genome shotgun (WGS) entry which is preliminary data.</text>
</comment>
<feature type="non-terminal residue" evidence="1">
    <location>
        <position position="1"/>
    </location>
</feature>
<protein>
    <submittedName>
        <fullName evidence="1">Uncharacterized protein</fullName>
    </submittedName>
</protein>
<name>A0A8J2PN28_9HEXA</name>
<gene>
    <name evidence="1" type="ORF">AFUS01_LOCUS39585</name>
</gene>
<reference evidence="1" key="1">
    <citation type="submission" date="2021-06" db="EMBL/GenBank/DDBJ databases">
        <authorList>
            <person name="Hodson N. C."/>
            <person name="Mongue J. A."/>
            <person name="Jaron S. K."/>
        </authorList>
    </citation>
    <scope>NUCLEOTIDE SEQUENCE</scope>
</reference>
<keyword evidence="2" id="KW-1185">Reference proteome</keyword>